<sequence length="71" mass="7308">MGAGGAVSRAITDGWVGLQEVIEVGRVIRVRARARDRLGVDPTLPPFSTVHRGIPGTTHPPSLDGRGPGGG</sequence>
<evidence type="ECO:0000256" key="1">
    <source>
        <dbReference type="SAM" id="MobiDB-lite"/>
    </source>
</evidence>
<evidence type="ECO:0000313" key="2">
    <source>
        <dbReference type="EMBL" id="GFO59017.1"/>
    </source>
</evidence>
<dbReference type="Proteomes" id="UP000556026">
    <property type="component" value="Unassembled WGS sequence"/>
</dbReference>
<dbReference type="AlphaFoldDB" id="A0A6V8MGD5"/>
<evidence type="ECO:0000313" key="3">
    <source>
        <dbReference type="Proteomes" id="UP000556026"/>
    </source>
</evidence>
<proteinExistence type="predicted"/>
<feature type="region of interest" description="Disordered" evidence="1">
    <location>
        <begin position="44"/>
        <end position="71"/>
    </location>
</feature>
<accession>A0A6V8MGD5</accession>
<gene>
    <name evidence="2" type="ORF">GMST_13420</name>
</gene>
<name>A0A6V8MGD5_9BACT</name>
<reference evidence="3" key="1">
    <citation type="submission" date="2020-06" db="EMBL/GenBank/DDBJ databases">
        <title>Draft genomic sequence of Geomonas sp. Red330.</title>
        <authorList>
            <person name="Itoh H."/>
            <person name="Zhenxing X."/>
            <person name="Ushijima N."/>
            <person name="Masuda Y."/>
            <person name="Shiratori Y."/>
            <person name="Senoo K."/>
        </authorList>
    </citation>
    <scope>NUCLEOTIDE SEQUENCE [LARGE SCALE GENOMIC DNA]</scope>
    <source>
        <strain evidence="3">Red330</strain>
    </source>
</reference>
<protein>
    <submittedName>
        <fullName evidence="2">Uncharacterized protein</fullName>
    </submittedName>
</protein>
<dbReference type="EMBL" id="BLXX01000003">
    <property type="protein sequence ID" value="GFO59017.1"/>
    <property type="molecule type" value="Genomic_DNA"/>
</dbReference>
<comment type="caution">
    <text evidence="2">The sequence shown here is derived from an EMBL/GenBank/DDBJ whole genome shotgun (WGS) entry which is preliminary data.</text>
</comment>
<keyword evidence="3" id="KW-1185">Reference proteome</keyword>
<organism evidence="2 3">
    <name type="scientific">Geomonas silvestris</name>
    <dbReference type="NCBI Taxonomy" id="2740184"/>
    <lineage>
        <taxon>Bacteria</taxon>
        <taxon>Pseudomonadati</taxon>
        <taxon>Thermodesulfobacteriota</taxon>
        <taxon>Desulfuromonadia</taxon>
        <taxon>Geobacterales</taxon>
        <taxon>Geobacteraceae</taxon>
        <taxon>Geomonas</taxon>
    </lineage>
</organism>